<dbReference type="RefSeq" id="WP_097373237.1">
    <property type="nucleotide sequence ID" value="NZ_CP021404.1"/>
</dbReference>
<evidence type="ECO:0000256" key="1">
    <source>
        <dbReference type="SAM" id="SignalP"/>
    </source>
</evidence>
<evidence type="ECO:0000313" key="3">
    <source>
        <dbReference type="Proteomes" id="UP000219050"/>
    </source>
</evidence>
<accession>A0A291LZ06</accession>
<name>A0A291LZ06_9RHOB</name>
<gene>
    <name evidence="2" type="ORF">CBW24_07905</name>
</gene>
<dbReference type="EMBL" id="CP021404">
    <property type="protein sequence ID" value="ATI41932.1"/>
    <property type="molecule type" value="Genomic_DNA"/>
</dbReference>
<dbReference type="Proteomes" id="UP000219050">
    <property type="component" value="Chromosome"/>
</dbReference>
<protein>
    <submittedName>
        <fullName evidence="2">Uncharacterized protein</fullName>
    </submittedName>
</protein>
<keyword evidence="1" id="KW-0732">Signal</keyword>
<feature type="chain" id="PRO_5012787394" evidence="1">
    <location>
        <begin position="25"/>
        <end position="147"/>
    </location>
</feature>
<reference evidence="2 3" key="1">
    <citation type="submission" date="2017-05" db="EMBL/GenBank/DDBJ databases">
        <title>Comparative genomic and metabolic analysis of manganese-oxidizing mechanisms in Celeribater manganoxidans DY25T: its adaption to the environment of polymetallic nodule.</title>
        <authorList>
            <person name="Wang X."/>
        </authorList>
    </citation>
    <scope>NUCLEOTIDE SEQUENCE [LARGE SCALE GENOMIC DNA]</scope>
    <source>
        <strain evidence="2 3">DY25</strain>
    </source>
</reference>
<evidence type="ECO:0000313" key="2">
    <source>
        <dbReference type="EMBL" id="ATI41932.1"/>
    </source>
</evidence>
<proteinExistence type="predicted"/>
<dbReference type="KEGG" id="cmag:CBW24_07905"/>
<sequence>MISAANAMGAAGAVALAFSTAITADTIVQVTKRPMIQAEGSYHRAVAPGETILIPWRVNKAADCPGNAGRVWSGAQGFHLAEPLKPAAIPTTDSWRLFRIETTIPALAPEGPLQLRIVGTYACPEGRFDFTLGPVVLTVRAPVEKES</sequence>
<feature type="signal peptide" evidence="1">
    <location>
        <begin position="1"/>
        <end position="24"/>
    </location>
</feature>
<dbReference type="AlphaFoldDB" id="A0A291LZ06"/>
<organism evidence="2 3">
    <name type="scientific">Pacificitalea manganoxidans</name>
    <dbReference type="NCBI Taxonomy" id="1411902"/>
    <lineage>
        <taxon>Bacteria</taxon>
        <taxon>Pseudomonadati</taxon>
        <taxon>Pseudomonadota</taxon>
        <taxon>Alphaproteobacteria</taxon>
        <taxon>Rhodobacterales</taxon>
        <taxon>Paracoccaceae</taxon>
        <taxon>Pacificitalea</taxon>
    </lineage>
</organism>
<keyword evidence="3" id="KW-1185">Reference proteome</keyword>